<accession>A0A2T3A9T1</accession>
<dbReference type="EMBL" id="KZ678430">
    <property type="protein sequence ID" value="PSR87330.1"/>
    <property type="molecule type" value="Genomic_DNA"/>
</dbReference>
<keyword evidence="5" id="KW-1185">Reference proteome</keyword>
<evidence type="ECO:0000313" key="5">
    <source>
        <dbReference type="Proteomes" id="UP000241462"/>
    </source>
</evidence>
<dbReference type="Gene3D" id="1.10.10.1420">
    <property type="entry name" value="DNA replication factor Cdt1, C-terminal WH domain"/>
    <property type="match status" value="1"/>
</dbReference>
<dbReference type="STRING" id="2025994.A0A2T3A9T1"/>
<feature type="non-terminal residue" evidence="4">
    <location>
        <position position="1"/>
    </location>
</feature>
<dbReference type="InterPro" id="IPR038090">
    <property type="entry name" value="Cdt1_C_WH_dom_sf"/>
</dbReference>
<evidence type="ECO:0000256" key="2">
    <source>
        <dbReference type="ARBA" id="ARBA00023306"/>
    </source>
</evidence>
<dbReference type="OrthoDB" id="341730at2759"/>
<dbReference type="Pfam" id="PF26121">
    <property type="entry name" value="HTH_CDT1"/>
    <property type="match status" value="1"/>
</dbReference>
<feature type="domain" description="DNA replication factor Cdt1 C-terminal" evidence="3">
    <location>
        <begin position="205"/>
        <end position="308"/>
    </location>
</feature>
<dbReference type="InParanoid" id="A0A2T3A9T1"/>
<dbReference type="Proteomes" id="UP000241462">
    <property type="component" value="Unassembled WGS sequence"/>
</dbReference>
<organism evidence="4 5">
    <name type="scientific">Coniella lustricola</name>
    <dbReference type="NCBI Taxonomy" id="2025994"/>
    <lineage>
        <taxon>Eukaryota</taxon>
        <taxon>Fungi</taxon>
        <taxon>Dikarya</taxon>
        <taxon>Ascomycota</taxon>
        <taxon>Pezizomycotina</taxon>
        <taxon>Sordariomycetes</taxon>
        <taxon>Sordariomycetidae</taxon>
        <taxon>Diaporthales</taxon>
        <taxon>Schizoparmaceae</taxon>
        <taxon>Coniella</taxon>
    </lineage>
</organism>
<evidence type="ECO:0000256" key="1">
    <source>
        <dbReference type="ARBA" id="ARBA00008356"/>
    </source>
</evidence>
<dbReference type="InterPro" id="IPR032054">
    <property type="entry name" value="Cdt1_C"/>
</dbReference>
<keyword evidence="2" id="KW-0131">Cell cycle</keyword>
<sequence>LPQELLDVVSLFASLLKTLTLHYAHNGTNSPVDLRQISQAVSIAWGKRRISLADVRRCVGIMDATASASGPAGPVYLVDYGNKKVCIELRDEFQGRPLDEDRLVDAFGENLCKMWKDANETAVVQDLAAFILGLPKATVQNCDSVAKASATVSRGQRAMAELRQGIAARKEGNEATKAPVMIVDHTPSDNSNDNSGATPPGFKLSLLERLRIKETQLAQLAASGPTPAELERKAALQRADDIAAVIGMLAKSVPAAGMGGRVSFTMVVLMQKLKDSLRLPISQEEGAACVRLLAAEVAPEWLRIVKIGGKENVVITTGRAPSSSLVNERVRKLCV</sequence>
<dbReference type="AlphaFoldDB" id="A0A2T3A9T1"/>
<gene>
    <name evidence="4" type="ORF">BD289DRAFT_367322</name>
</gene>
<protein>
    <recommendedName>
        <fullName evidence="3">DNA replication factor Cdt1 C-terminal domain-containing protein</fullName>
    </recommendedName>
</protein>
<evidence type="ECO:0000313" key="4">
    <source>
        <dbReference type="EMBL" id="PSR87330.1"/>
    </source>
</evidence>
<name>A0A2T3A9T1_9PEZI</name>
<comment type="similarity">
    <text evidence="1">Belongs to the Cdt1 family.</text>
</comment>
<evidence type="ECO:0000259" key="3">
    <source>
        <dbReference type="Pfam" id="PF16679"/>
    </source>
</evidence>
<dbReference type="Pfam" id="PF16679">
    <property type="entry name" value="CDT1_C"/>
    <property type="match status" value="1"/>
</dbReference>
<proteinExistence type="inferred from homology"/>
<reference evidence="4 5" key="1">
    <citation type="journal article" date="2018" name="Mycol. Prog.">
        <title>Coniella lustricola, a new species from submerged detritus.</title>
        <authorList>
            <person name="Raudabaugh D.B."/>
            <person name="Iturriaga T."/>
            <person name="Carver A."/>
            <person name="Mondo S."/>
            <person name="Pangilinan J."/>
            <person name="Lipzen A."/>
            <person name="He G."/>
            <person name="Amirebrahimi M."/>
            <person name="Grigoriev I.V."/>
            <person name="Miller A.N."/>
        </authorList>
    </citation>
    <scope>NUCLEOTIDE SEQUENCE [LARGE SCALE GENOMIC DNA]</scope>
    <source>
        <strain evidence="4 5">B22-T-1</strain>
    </source>
</reference>